<dbReference type="InterPro" id="IPR052215">
    <property type="entry name" value="Plant_ABCG"/>
</dbReference>
<dbReference type="AlphaFoldDB" id="A0A1R3KU36"/>
<keyword evidence="2" id="KW-0813">Transport</keyword>
<dbReference type="EMBL" id="AWUE01011452">
    <property type="protein sequence ID" value="OMP10611.1"/>
    <property type="molecule type" value="Genomic_DNA"/>
</dbReference>
<dbReference type="OrthoDB" id="1931512at2759"/>
<sequence length="82" mass="8852">MGMGSVEGKKQAQAEAYLVWEEVSVVTSKLMRSRKLLNGVSGFAQPDRLMAIMGPSGSGKSTLLDALADVPFLPKKRKKKNS</sequence>
<dbReference type="InterPro" id="IPR027417">
    <property type="entry name" value="P-loop_NTPase"/>
</dbReference>
<organism evidence="3 4">
    <name type="scientific">Corchorus olitorius</name>
    <dbReference type="NCBI Taxonomy" id="93759"/>
    <lineage>
        <taxon>Eukaryota</taxon>
        <taxon>Viridiplantae</taxon>
        <taxon>Streptophyta</taxon>
        <taxon>Embryophyta</taxon>
        <taxon>Tracheophyta</taxon>
        <taxon>Spermatophyta</taxon>
        <taxon>Magnoliopsida</taxon>
        <taxon>eudicotyledons</taxon>
        <taxon>Gunneridae</taxon>
        <taxon>Pentapetalae</taxon>
        <taxon>rosids</taxon>
        <taxon>malvids</taxon>
        <taxon>Malvales</taxon>
        <taxon>Malvaceae</taxon>
        <taxon>Grewioideae</taxon>
        <taxon>Apeibeae</taxon>
        <taxon>Corchorus</taxon>
    </lineage>
</organism>
<dbReference type="PANTHER" id="PTHR48042:SF8">
    <property type="entry name" value="ABC-2 TYPE TRANSPORTER TRANSMEMBRANE DOMAIN-CONTAINING PROTEIN"/>
    <property type="match status" value="1"/>
</dbReference>
<comment type="similarity">
    <text evidence="1">Belongs to the ABC transporter superfamily. ABCG family. Eye pigment precursor importer (TC 3.A.1.204) subfamily.</text>
</comment>
<proteinExistence type="inferred from homology"/>
<keyword evidence="4" id="KW-1185">Reference proteome</keyword>
<evidence type="ECO:0000313" key="4">
    <source>
        <dbReference type="Proteomes" id="UP000187203"/>
    </source>
</evidence>
<evidence type="ECO:0000256" key="1">
    <source>
        <dbReference type="ARBA" id="ARBA00005814"/>
    </source>
</evidence>
<dbReference type="PANTHER" id="PTHR48042">
    <property type="entry name" value="ABC TRANSPORTER G FAMILY MEMBER 11"/>
    <property type="match status" value="1"/>
</dbReference>
<comment type="caution">
    <text evidence="3">The sequence shown here is derived from an EMBL/GenBank/DDBJ whole genome shotgun (WGS) entry which is preliminary data.</text>
</comment>
<evidence type="ECO:0000256" key="2">
    <source>
        <dbReference type="ARBA" id="ARBA00022448"/>
    </source>
</evidence>
<dbReference type="SUPFAM" id="SSF52540">
    <property type="entry name" value="P-loop containing nucleoside triphosphate hydrolases"/>
    <property type="match status" value="1"/>
</dbReference>
<name>A0A1R3KU36_9ROSI</name>
<accession>A0A1R3KU36</accession>
<dbReference type="Pfam" id="PF13555">
    <property type="entry name" value="AAA_29"/>
    <property type="match status" value="1"/>
</dbReference>
<gene>
    <name evidence="3" type="ORF">COLO4_04403</name>
</gene>
<protein>
    <submittedName>
        <fullName evidence="3">ABC transporter G family member 15-like protein</fullName>
    </submittedName>
</protein>
<evidence type="ECO:0000313" key="3">
    <source>
        <dbReference type="EMBL" id="OMP10611.1"/>
    </source>
</evidence>
<dbReference type="Gene3D" id="3.40.50.300">
    <property type="entry name" value="P-loop containing nucleotide triphosphate hydrolases"/>
    <property type="match status" value="1"/>
</dbReference>
<dbReference type="STRING" id="93759.A0A1R3KU36"/>
<dbReference type="Proteomes" id="UP000187203">
    <property type="component" value="Unassembled WGS sequence"/>
</dbReference>
<reference evidence="4" key="1">
    <citation type="submission" date="2013-09" db="EMBL/GenBank/DDBJ databases">
        <title>Corchorus olitorius genome sequencing.</title>
        <authorList>
            <person name="Alam M."/>
            <person name="Haque M.S."/>
            <person name="Islam M.S."/>
            <person name="Emdad E.M."/>
            <person name="Islam M.M."/>
            <person name="Ahmed B."/>
            <person name="Halim A."/>
            <person name="Hossen Q.M.M."/>
            <person name="Hossain M.Z."/>
            <person name="Ahmed R."/>
            <person name="Khan M.M."/>
            <person name="Islam R."/>
            <person name="Rashid M.M."/>
            <person name="Khan S.A."/>
            <person name="Rahman M.S."/>
            <person name="Alam M."/>
            <person name="Yahiya A.S."/>
            <person name="Khan M.S."/>
            <person name="Azam M.S."/>
            <person name="Haque T."/>
            <person name="Lashkar M.Z.H."/>
            <person name="Akhand A.I."/>
            <person name="Morshed G."/>
            <person name="Roy S."/>
            <person name="Uddin K.S."/>
            <person name="Rabeya T."/>
            <person name="Hossain A.S."/>
            <person name="Chowdhury A."/>
            <person name="Snigdha A.R."/>
            <person name="Mortoza M.S."/>
            <person name="Matin S.A."/>
            <person name="Hoque S.M.E."/>
            <person name="Islam M.K."/>
            <person name="Roy D.K."/>
            <person name="Haider R."/>
            <person name="Moosa M.M."/>
            <person name="Elias S.M."/>
            <person name="Hasan A.M."/>
            <person name="Jahan S."/>
            <person name="Shafiuddin M."/>
            <person name="Mahmood N."/>
            <person name="Shommy N.S."/>
        </authorList>
    </citation>
    <scope>NUCLEOTIDE SEQUENCE [LARGE SCALE GENOMIC DNA]</scope>
    <source>
        <strain evidence="4">cv. O-4</strain>
    </source>
</reference>